<dbReference type="GO" id="GO:0016705">
    <property type="term" value="F:oxidoreductase activity, acting on paired donors, with incorporation or reduction of molecular oxygen"/>
    <property type="evidence" value="ECO:0007669"/>
    <property type="project" value="InterPro"/>
</dbReference>
<dbReference type="AlphaFoldDB" id="A0A9P7ZCK7"/>
<dbReference type="Proteomes" id="UP000887229">
    <property type="component" value="Unassembled WGS sequence"/>
</dbReference>
<keyword evidence="5 6" id="KW-0408">Iron</keyword>
<dbReference type="InterPro" id="IPR002401">
    <property type="entry name" value="Cyt_P450_E_grp-I"/>
</dbReference>
<dbReference type="InterPro" id="IPR017972">
    <property type="entry name" value="Cyt_P450_CS"/>
</dbReference>
<comment type="similarity">
    <text evidence="7">Belongs to the cytochrome P450 family.</text>
</comment>
<sequence>MAALDILEALGEQLQSTMVTNNLTTLFLSISGAYLMWKLMYAFFLSPLRRVPGPVLARLSSLPFIYKRLPKRVAKATLADFHKYGDIYVSKPNTVTISHPSDVKAVLGAADSWKWNVYGNLTDPVMRNLVTFSDPHLACQRRRQMSPFLSSPGYLAKMESIIIQHGIQALKDKWDWQLDEAGGKGSIEVNYRNDTQLATFNIMSALAFGRDPFPGPDAGAGIVDWISATAVYIGVSINFKPLMTFPLSYMIRSWLKKYQEFVSFGRESVELRREALSQGVDTKPADILQAFIDAEDPDSKVNMSPVEVHAESVGMQLAGSETTSASVTWALHLLTLYPDALRHAQDEVRGCFARDHMVTYADSRASLPFLESFVYEVFRYAPITSGFMPRHSERAMEIQGQHIPAGTMVAFNLLALNNRPDFWDEPHKFIPDRFLKDPDAKKNIFAFSYGPRSCIGRNLAWMEIMTILANLLKDYDIGLPEDSLFGPENKDESGRPKLMPSQCHIVFAPTHPERDCRIRLSRR</sequence>
<dbReference type="PROSITE" id="PS00086">
    <property type="entry name" value="CYTOCHROME_P450"/>
    <property type="match status" value="1"/>
</dbReference>
<dbReference type="RefSeq" id="XP_046113414.1">
    <property type="nucleotide sequence ID" value="XM_046264394.1"/>
</dbReference>
<dbReference type="PRINTS" id="PR00385">
    <property type="entry name" value="P450"/>
</dbReference>
<dbReference type="PRINTS" id="PR00463">
    <property type="entry name" value="EP450I"/>
</dbReference>
<name>A0A9P7ZCK7_9HYPO</name>
<accession>A0A9P7ZCK7</accession>
<evidence type="ECO:0000313" key="9">
    <source>
        <dbReference type="Proteomes" id="UP000887229"/>
    </source>
</evidence>
<keyword evidence="7" id="KW-0503">Monooxygenase</keyword>
<keyword evidence="9" id="KW-1185">Reference proteome</keyword>
<dbReference type="GO" id="GO:0020037">
    <property type="term" value="F:heme binding"/>
    <property type="evidence" value="ECO:0007669"/>
    <property type="project" value="InterPro"/>
</dbReference>
<evidence type="ECO:0000256" key="5">
    <source>
        <dbReference type="ARBA" id="ARBA00023004"/>
    </source>
</evidence>
<evidence type="ECO:0000256" key="2">
    <source>
        <dbReference type="ARBA" id="ARBA00022617"/>
    </source>
</evidence>
<dbReference type="PANTHER" id="PTHR24305:SF235">
    <property type="entry name" value="CYTOCHROME P450 MONOOXYGENASE APDB-RELATED"/>
    <property type="match status" value="1"/>
</dbReference>
<dbReference type="InterPro" id="IPR001128">
    <property type="entry name" value="Cyt_P450"/>
</dbReference>
<evidence type="ECO:0000256" key="1">
    <source>
        <dbReference type="ARBA" id="ARBA00001971"/>
    </source>
</evidence>
<dbReference type="Gene3D" id="1.10.630.10">
    <property type="entry name" value="Cytochrome P450"/>
    <property type="match status" value="1"/>
</dbReference>
<feature type="binding site" description="axial binding residue" evidence="6">
    <location>
        <position position="454"/>
    </location>
    <ligand>
        <name>heme</name>
        <dbReference type="ChEBI" id="CHEBI:30413"/>
    </ligand>
    <ligandPart>
        <name>Fe</name>
        <dbReference type="ChEBI" id="CHEBI:18248"/>
    </ligandPart>
</feature>
<comment type="cofactor">
    <cofactor evidence="1 6">
        <name>heme</name>
        <dbReference type="ChEBI" id="CHEBI:30413"/>
    </cofactor>
</comment>
<evidence type="ECO:0000256" key="6">
    <source>
        <dbReference type="PIRSR" id="PIRSR602401-1"/>
    </source>
</evidence>
<dbReference type="PANTHER" id="PTHR24305">
    <property type="entry name" value="CYTOCHROME P450"/>
    <property type="match status" value="1"/>
</dbReference>
<evidence type="ECO:0000256" key="3">
    <source>
        <dbReference type="ARBA" id="ARBA00022723"/>
    </source>
</evidence>
<proteinExistence type="inferred from homology"/>
<evidence type="ECO:0000313" key="8">
    <source>
        <dbReference type="EMBL" id="KAG9249490.1"/>
    </source>
</evidence>
<organism evidence="8 9">
    <name type="scientific">Emericellopsis atlantica</name>
    <dbReference type="NCBI Taxonomy" id="2614577"/>
    <lineage>
        <taxon>Eukaryota</taxon>
        <taxon>Fungi</taxon>
        <taxon>Dikarya</taxon>
        <taxon>Ascomycota</taxon>
        <taxon>Pezizomycotina</taxon>
        <taxon>Sordariomycetes</taxon>
        <taxon>Hypocreomycetidae</taxon>
        <taxon>Hypocreales</taxon>
        <taxon>Bionectriaceae</taxon>
        <taxon>Emericellopsis</taxon>
    </lineage>
</organism>
<evidence type="ECO:0000256" key="7">
    <source>
        <dbReference type="RuleBase" id="RU000461"/>
    </source>
</evidence>
<dbReference type="InterPro" id="IPR036396">
    <property type="entry name" value="Cyt_P450_sf"/>
</dbReference>
<reference evidence="8" key="1">
    <citation type="journal article" date="2021" name="IMA Fungus">
        <title>Genomic characterization of three marine fungi, including Emericellopsis atlantica sp. nov. with signatures of a generalist lifestyle and marine biomass degradation.</title>
        <authorList>
            <person name="Hagestad O.C."/>
            <person name="Hou L."/>
            <person name="Andersen J.H."/>
            <person name="Hansen E.H."/>
            <person name="Altermark B."/>
            <person name="Li C."/>
            <person name="Kuhnert E."/>
            <person name="Cox R.J."/>
            <person name="Crous P.W."/>
            <person name="Spatafora J.W."/>
            <person name="Lail K."/>
            <person name="Amirebrahimi M."/>
            <person name="Lipzen A."/>
            <person name="Pangilinan J."/>
            <person name="Andreopoulos W."/>
            <person name="Hayes R.D."/>
            <person name="Ng V."/>
            <person name="Grigoriev I.V."/>
            <person name="Jackson S.A."/>
            <person name="Sutton T.D.S."/>
            <person name="Dobson A.D.W."/>
            <person name="Rama T."/>
        </authorList>
    </citation>
    <scope>NUCLEOTIDE SEQUENCE</scope>
    <source>
        <strain evidence="8">TS7</strain>
    </source>
</reference>
<gene>
    <name evidence="8" type="ORF">F5Z01DRAFT_669100</name>
</gene>
<dbReference type="SUPFAM" id="SSF48264">
    <property type="entry name" value="Cytochrome P450"/>
    <property type="match status" value="1"/>
</dbReference>
<dbReference type="EMBL" id="MU251306">
    <property type="protein sequence ID" value="KAG9249490.1"/>
    <property type="molecule type" value="Genomic_DNA"/>
</dbReference>
<comment type="caution">
    <text evidence="8">The sequence shown here is derived from an EMBL/GenBank/DDBJ whole genome shotgun (WGS) entry which is preliminary data.</text>
</comment>
<keyword evidence="4 7" id="KW-0560">Oxidoreductase</keyword>
<keyword evidence="2 6" id="KW-0349">Heme</keyword>
<keyword evidence="3 6" id="KW-0479">Metal-binding</keyword>
<dbReference type="InterPro" id="IPR050121">
    <property type="entry name" value="Cytochrome_P450_monoxygenase"/>
</dbReference>
<dbReference type="Pfam" id="PF00067">
    <property type="entry name" value="p450"/>
    <property type="match status" value="1"/>
</dbReference>
<dbReference type="GO" id="GO:0005506">
    <property type="term" value="F:iron ion binding"/>
    <property type="evidence" value="ECO:0007669"/>
    <property type="project" value="InterPro"/>
</dbReference>
<protein>
    <submittedName>
        <fullName evidence="8">Cytochrome P450</fullName>
    </submittedName>
</protein>
<dbReference type="GO" id="GO:0044550">
    <property type="term" value="P:secondary metabolite biosynthetic process"/>
    <property type="evidence" value="ECO:0007669"/>
    <property type="project" value="UniProtKB-ARBA"/>
</dbReference>
<dbReference type="GeneID" id="70295297"/>
<dbReference type="OrthoDB" id="655030at2759"/>
<dbReference type="GO" id="GO:0004497">
    <property type="term" value="F:monooxygenase activity"/>
    <property type="evidence" value="ECO:0007669"/>
    <property type="project" value="UniProtKB-KW"/>
</dbReference>
<evidence type="ECO:0000256" key="4">
    <source>
        <dbReference type="ARBA" id="ARBA00023002"/>
    </source>
</evidence>